<evidence type="ECO:0000313" key="3">
    <source>
        <dbReference type="Proteomes" id="UP001333710"/>
    </source>
</evidence>
<gene>
    <name evidence="2" type="ORF">MACH26_10210</name>
</gene>
<keyword evidence="3" id="KW-1185">Reference proteome</keyword>
<proteinExistence type="predicted"/>
<accession>A0AA48HVU3</accession>
<feature type="signal peptide" evidence="1">
    <location>
        <begin position="1"/>
        <end position="23"/>
    </location>
</feature>
<sequence>MPPIRLITLFSLLTILIPMPNRADDSLANNFQADNVKTDEHAHHLRIGSHGMVLFTDGHHLFASHLPLYQAPHDYQLIYQIKMAREAQYIGYLTSQENTTEHSAVLTLLPEDFDLNRLIEGESFSLEATVFQGHFERGGKRWAQDTVEFEQLIYRRHLSGSLPESAPVTQWQVIPLPSKRHLLVHQIRKAPSFDAIYLGDNCIEPPESPLNVWVAKENQSLTVDIRHCQHHHPLYIEFQDFLE</sequence>
<dbReference type="RefSeq" id="WP_338291476.1">
    <property type="nucleotide sequence ID" value="NZ_AP027272.1"/>
</dbReference>
<dbReference type="EMBL" id="AP027272">
    <property type="protein sequence ID" value="BDX05500.1"/>
    <property type="molecule type" value="Genomic_DNA"/>
</dbReference>
<name>A0AA48HVU3_9ALTE</name>
<organism evidence="2 3">
    <name type="scientific">Planctobacterium marinum</name>
    <dbReference type="NCBI Taxonomy" id="1631968"/>
    <lineage>
        <taxon>Bacteria</taxon>
        <taxon>Pseudomonadati</taxon>
        <taxon>Pseudomonadota</taxon>
        <taxon>Gammaproteobacteria</taxon>
        <taxon>Alteromonadales</taxon>
        <taxon>Alteromonadaceae</taxon>
        <taxon>Planctobacterium</taxon>
    </lineage>
</organism>
<reference evidence="2" key="1">
    <citation type="submission" date="2023-01" db="EMBL/GenBank/DDBJ databases">
        <title>Complete genome sequence of Planctobacterium marinum strain Dej080120_11.</title>
        <authorList>
            <person name="Ueki S."/>
            <person name="Maruyama F."/>
        </authorList>
    </citation>
    <scope>NUCLEOTIDE SEQUENCE</scope>
    <source>
        <strain evidence="2">Dej080120_11</strain>
    </source>
</reference>
<evidence type="ECO:0000313" key="2">
    <source>
        <dbReference type="EMBL" id="BDX05500.1"/>
    </source>
</evidence>
<dbReference type="Proteomes" id="UP001333710">
    <property type="component" value="Chromosome"/>
</dbReference>
<evidence type="ECO:0000256" key="1">
    <source>
        <dbReference type="SAM" id="SignalP"/>
    </source>
</evidence>
<protein>
    <recommendedName>
        <fullName evidence="4">Secreted protein</fullName>
    </recommendedName>
</protein>
<dbReference type="AlphaFoldDB" id="A0AA48HVU3"/>
<dbReference type="KEGG" id="pmaw:MACH26_10210"/>
<feature type="chain" id="PRO_5041422022" description="Secreted protein" evidence="1">
    <location>
        <begin position="24"/>
        <end position="243"/>
    </location>
</feature>
<evidence type="ECO:0008006" key="4">
    <source>
        <dbReference type="Google" id="ProtNLM"/>
    </source>
</evidence>
<keyword evidence="1" id="KW-0732">Signal</keyword>